<comment type="caution">
    <text evidence="6">The sequence shown here is derived from an EMBL/GenBank/DDBJ whole genome shotgun (WGS) entry which is preliminary data.</text>
</comment>
<comment type="similarity">
    <text evidence="1">Belongs to the Gfa family.</text>
</comment>
<evidence type="ECO:0000313" key="6">
    <source>
        <dbReference type="EMBL" id="KAK7513806.1"/>
    </source>
</evidence>
<dbReference type="SUPFAM" id="SSF51316">
    <property type="entry name" value="Mss4-like"/>
    <property type="match status" value="1"/>
</dbReference>
<reference evidence="6 7" key="1">
    <citation type="submission" date="2024-04" db="EMBL/GenBank/DDBJ databases">
        <title>Phyllosticta paracitricarpa is synonymous to the EU quarantine fungus P. citricarpa based on phylogenomic analyses.</title>
        <authorList>
            <consortium name="Lawrence Berkeley National Laboratory"/>
            <person name="Van Ingen-Buijs V.A."/>
            <person name="Van Westerhoven A.C."/>
            <person name="Haridas S."/>
            <person name="Skiadas P."/>
            <person name="Martin F."/>
            <person name="Groenewald J.Z."/>
            <person name="Crous P.W."/>
            <person name="Seidl M.F."/>
        </authorList>
    </citation>
    <scope>NUCLEOTIDE SEQUENCE [LARGE SCALE GENOMIC DNA]</scope>
    <source>
        <strain evidence="6 7">CBS 123371</strain>
    </source>
</reference>
<accession>A0ABR1KKT7</accession>
<evidence type="ECO:0000259" key="5">
    <source>
        <dbReference type="PROSITE" id="PS51891"/>
    </source>
</evidence>
<dbReference type="InterPro" id="IPR011057">
    <property type="entry name" value="Mss4-like_sf"/>
</dbReference>
<proteinExistence type="inferred from homology"/>
<dbReference type="InterPro" id="IPR052355">
    <property type="entry name" value="CENP-V-like"/>
</dbReference>
<dbReference type="Proteomes" id="UP001363622">
    <property type="component" value="Unassembled WGS sequence"/>
</dbReference>
<sequence length="194" mass="21524">MRLSSSPQLRTNPTLILHNSLVEMSDNNTSNTSGEPEKPKFSFPKRTSESTNHCGNCHCGAIRFRFTISPPLHEYPVICCNCSYCTRAGNLLAYPNREDFVLERPTANEGGIDAAVIGQYGFGDGTASHRFCKNCGSSVFTVCQPGMWEKFVEPGTKEMLPVNLRMVTGLDLDALNLRKVDGWGLRGPRYELKD</sequence>
<keyword evidence="2" id="KW-0479">Metal-binding</keyword>
<dbReference type="PANTHER" id="PTHR28620">
    <property type="entry name" value="CENTROMERE PROTEIN V"/>
    <property type="match status" value="1"/>
</dbReference>
<protein>
    <recommendedName>
        <fullName evidence="5">CENP-V/GFA domain-containing protein</fullName>
    </recommendedName>
</protein>
<dbReference type="Pfam" id="PF04828">
    <property type="entry name" value="GFA"/>
    <property type="match status" value="1"/>
</dbReference>
<evidence type="ECO:0000313" key="7">
    <source>
        <dbReference type="Proteomes" id="UP001363622"/>
    </source>
</evidence>
<evidence type="ECO:0000256" key="2">
    <source>
        <dbReference type="ARBA" id="ARBA00022723"/>
    </source>
</evidence>
<organism evidence="6 7">
    <name type="scientific">Phyllosticta citriasiana</name>
    <dbReference type="NCBI Taxonomy" id="595635"/>
    <lineage>
        <taxon>Eukaryota</taxon>
        <taxon>Fungi</taxon>
        <taxon>Dikarya</taxon>
        <taxon>Ascomycota</taxon>
        <taxon>Pezizomycotina</taxon>
        <taxon>Dothideomycetes</taxon>
        <taxon>Dothideomycetes incertae sedis</taxon>
        <taxon>Botryosphaeriales</taxon>
        <taxon>Phyllostictaceae</taxon>
        <taxon>Phyllosticta</taxon>
    </lineage>
</organism>
<evidence type="ECO:0000256" key="3">
    <source>
        <dbReference type="ARBA" id="ARBA00022833"/>
    </source>
</evidence>
<keyword evidence="3" id="KW-0862">Zinc</keyword>
<name>A0ABR1KKT7_9PEZI</name>
<dbReference type="Gene3D" id="2.170.150.70">
    <property type="match status" value="1"/>
</dbReference>
<dbReference type="InterPro" id="IPR006913">
    <property type="entry name" value="CENP-V/GFA"/>
</dbReference>
<feature type="region of interest" description="Disordered" evidence="4">
    <location>
        <begin position="16"/>
        <end position="46"/>
    </location>
</feature>
<dbReference type="EMBL" id="JBBPHU010000009">
    <property type="protein sequence ID" value="KAK7513806.1"/>
    <property type="molecule type" value="Genomic_DNA"/>
</dbReference>
<dbReference type="PROSITE" id="PS51891">
    <property type="entry name" value="CENP_V_GFA"/>
    <property type="match status" value="1"/>
</dbReference>
<evidence type="ECO:0000256" key="4">
    <source>
        <dbReference type="SAM" id="MobiDB-lite"/>
    </source>
</evidence>
<dbReference type="PANTHER" id="PTHR28620:SF1">
    <property type="entry name" value="CENP-V_GFA DOMAIN-CONTAINING PROTEIN"/>
    <property type="match status" value="1"/>
</dbReference>
<feature type="domain" description="CENP-V/GFA" evidence="5">
    <location>
        <begin position="53"/>
        <end position="181"/>
    </location>
</feature>
<gene>
    <name evidence="6" type="ORF">IWZ03DRAFT_383050</name>
</gene>
<feature type="compositionally biased region" description="Polar residues" evidence="4">
    <location>
        <begin position="25"/>
        <end position="34"/>
    </location>
</feature>
<evidence type="ECO:0000256" key="1">
    <source>
        <dbReference type="ARBA" id="ARBA00005495"/>
    </source>
</evidence>
<keyword evidence="7" id="KW-1185">Reference proteome</keyword>